<evidence type="ECO:0000313" key="3">
    <source>
        <dbReference type="EMBL" id="GAG25986.1"/>
    </source>
</evidence>
<name>X0XM21_9ZZZZ</name>
<dbReference type="Pfam" id="PF10882">
    <property type="entry name" value="bPH_5"/>
    <property type="match status" value="1"/>
</dbReference>
<evidence type="ECO:0000259" key="2">
    <source>
        <dbReference type="Pfam" id="PF10882"/>
    </source>
</evidence>
<reference evidence="3" key="1">
    <citation type="journal article" date="2014" name="Front. Microbiol.">
        <title>High frequency of phylogenetically diverse reductive dehalogenase-homologous genes in deep subseafloor sedimentary metagenomes.</title>
        <authorList>
            <person name="Kawai M."/>
            <person name="Futagami T."/>
            <person name="Toyoda A."/>
            <person name="Takaki Y."/>
            <person name="Nishi S."/>
            <person name="Hori S."/>
            <person name="Arai W."/>
            <person name="Tsubouchi T."/>
            <person name="Morono Y."/>
            <person name="Uchiyama I."/>
            <person name="Ito T."/>
            <person name="Fujiyama A."/>
            <person name="Inagaki F."/>
            <person name="Takami H."/>
        </authorList>
    </citation>
    <scope>NUCLEOTIDE SEQUENCE</scope>
    <source>
        <strain evidence="3">Expedition CK06-06</strain>
    </source>
</reference>
<evidence type="ECO:0000256" key="1">
    <source>
        <dbReference type="SAM" id="Phobius"/>
    </source>
</evidence>
<protein>
    <recommendedName>
        <fullName evidence="2">Bacterial Pleckstrin homology domain-containing protein</fullName>
    </recommendedName>
</protein>
<keyword evidence="1" id="KW-0812">Transmembrane</keyword>
<keyword evidence="1" id="KW-0472">Membrane</keyword>
<proteinExistence type="predicted"/>
<organism evidence="3">
    <name type="scientific">marine sediment metagenome</name>
    <dbReference type="NCBI Taxonomy" id="412755"/>
    <lineage>
        <taxon>unclassified sequences</taxon>
        <taxon>metagenomes</taxon>
        <taxon>ecological metagenomes</taxon>
    </lineage>
</organism>
<feature type="transmembrane region" description="Helical" evidence="1">
    <location>
        <begin position="15"/>
        <end position="33"/>
    </location>
</feature>
<comment type="caution">
    <text evidence="3">The sequence shown here is derived from an EMBL/GenBank/DDBJ whole genome shotgun (WGS) entry which is preliminary data.</text>
</comment>
<feature type="domain" description="Bacterial Pleckstrin homology" evidence="2">
    <location>
        <begin position="55"/>
        <end position="152"/>
    </location>
</feature>
<sequence length="158" mass="16649">MTGGTHFRAPMSQKLKIFTALFLALMGGMLLMTPPPANLVALLVAGITAAFSVRGYTVQPGMLLVHRLGWATKIRLGGLVSAVAEPNATIGSVRVFGIGGAFAFAGKFRNSTLGSYRAYVTDPDYCVVLDLGSETIVVTPDSPVRFVEAVQRGASSRT</sequence>
<gene>
    <name evidence="3" type="ORF">S01H1_49919</name>
</gene>
<dbReference type="InterPro" id="IPR027783">
    <property type="entry name" value="Bacterial_PH-related"/>
</dbReference>
<dbReference type="AlphaFoldDB" id="X0XM21"/>
<keyword evidence="1" id="KW-1133">Transmembrane helix</keyword>
<accession>X0XM21</accession>
<dbReference type="EMBL" id="BARS01032139">
    <property type="protein sequence ID" value="GAG25986.1"/>
    <property type="molecule type" value="Genomic_DNA"/>
</dbReference>
<feature type="transmembrane region" description="Helical" evidence="1">
    <location>
        <begin position="39"/>
        <end position="57"/>
    </location>
</feature>